<sequence>MDVDLETYNTNPNGAGWSLSSPCLQECQRYIIAIGISLQFLASTCFVLIRGVGPSDKHYKHWIITYYAVDFICCVTMGLPVLNSIDNYVVNSKTEGKEARRSAQLRVYGNYVLALFVYVGFTRLGMFMIRSLTSYKYWCGTIALELAIELLFYVVVYLMFWPNERNNDYVILGDRGEEKLGSDTLHDFKNGF</sequence>
<proteinExistence type="predicted"/>
<feature type="transmembrane region" description="Helical" evidence="1">
    <location>
        <begin position="137"/>
        <end position="160"/>
    </location>
</feature>
<gene>
    <name evidence="2" type="ORF">BUALT_Bualt05G0164100</name>
</gene>
<dbReference type="GO" id="GO:0016020">
    <property type="term" value="C:membrane"/>
    <property type="evidence" value="ECO:0007669"/>
    <property type="project" value="InterPro"/>
</dbReference>
<evidence type="ECO:0000313" key="3">
    <source>
        <dbReference type="Proteomes" id="UP000826271"/>
    </source>
</evidence>
<feature type="transmembrane region" description="Helical" evidence="1">
    <location>
        <begin position="105"/>
        <end position="125"/>
    </location>
</feature>
<dbReference type="AlphaFoldDB" id="A0AAV6XVT2"/>
<comment type="caution">
    <text evidence="2">The sequence shown here is derived from an EMBL/GenBank/DDBJ whole genome shotgun (WGS) entry which is preliminary data.</text>
</comment>
<feature type="transmembrane region" description="Helical" evidence="1">
    <location>
        <begin position="30"/>
        <end position="52"/>
    </location>
</feature>
<keyword evidence="3" id="KW-1185">Reference proteome</keyword>
<protein>
    <submittedName>
        <fullName evidence="2">Uncharacterized protein</fullName>
    </submittedName>
</protein>
<feature type="transmembrane region" description="Helical" evidence="1">
    <location>
        <begin position="64"/>
        <end position="85"/>
    </location>
</feature>
<accession>A0AAV6XVT2</accession>
<evidence type="ECO:0000256" key="1">
    <source>
        <dbReference type="SAM" id="Phobius"/>
    </source>
</evidence>
<dbReference type="GO" id="GO:0005794">
    <property type="term" value="C:Golgi apparatus"/>
    <property type="evidence" value="ECO:0007669"/>
    <property type="project" value="TreeGrafter"/>
</dbReference>
<organism evidence="2 3">
    <name type="scientific">Buddleja alternifolia</name>
    <dbReference type="NCBI Taxonomy" id="168488"/>
    <lineage>
        <taxon>Eukaryota</taxon>
        <taxon>Viridiplantae</taxon>
        <taxon>Streptophyta</taxon>
        <taxon>Embryophyta</taxon>
        <taxon>Tracheophyta</taxon>
        <taxon>Spermatophyta</taxon>
        <taxon>Magnoliopsida</taxon>
        <taxon>eudicotyledons</taxon>
        <taxon>Gunneridae</taxon>
        <taxon>Pentapetalae</taxon>
        <taxon>asterids</taxon>
        <taxon>lamiids</taxon>
        <taxon>Lamiales</taxon>
        <taxon>Scrophulariaceae</taxon>
        <taxon>Buddlejeae</taxon>
        <taxon>Buddleja</taxon>
    </lineage>
</organism>
<keyword evidence="1" id="KW-0472">Membrane</keyword>
<reference evidence="2" key="1">
    <citation type="submission" date="2019-10" db="EMBL/GenBank/DDBJ databases">
        <authorList>
            <person name="Zhang R."/>
            <person name="Pan Y."/>
            <person name="Wang J."/>
            <person name="Ma R."/>
            <person name="Yu S."/>
        </authorList>
    </citation>
    <scope>NUCLEOTIDE SEQUENCE</scope>
    <source>
        <strain evidence="2">LA-IB0</strain>
        <tissue evidence="2">Leaf</tissue>
    </source>
</reference>
<keyword evidence="1" id="KW-1133">Transmembrane helix</keyword>
<dbReference type="Proteomes" id="UP000826271">
    <property type="component" value="Unassembled WGS sequence"/>
</dbReference>
<dbReference type="PANTHER" id="PTHR21229">
    <property type="entry name" value="LUNG SEVEN TRANSMEMBRANE RECEPTOR"/>
    <property type="match status" value="1"/>
</dbReference>
<dbReference type="InterPro" id="IPR009637">
    <property type="entry name" value="GPR107/GPR108-like"/>
</dbReference>
<evidence type="ECO:0000313" key="2">
    <source>
        <dbReference type="EMBL" id="KAG8383243.1"/>
    </source>
</evidence>
<keyword evidence="1" id="KW-0812">Transmembrane</keyword>
<dbReference type="PANTHER" id="PTHR21229:SF2">
    <property type="entry name" value="RE59932P"/>
    <property type="match status" value="1"/>
</dbReference>
<dbReference type="EMBL" id="WHWC01000005">
    <property type="protein sequence ID" value="KAG8383243.1"/>
    <property type="molecule type" value="Genomic_DNA"/>
</dbReference>
<name>A0AAV6XVT2_9LAMI</name>